<dbReference type="PANTHER" id="PTHR24111">
    <property type="entry name" value="LEUCINE-RICH REPEAT-CONTAINING PROTEIN 34"/>
    <property type="match status" value="1"/>
</dbReference>
<organism evidence="8 10">
    <name type="scientific">Didymodactylos carnosus</name>
    <dbReference type="NCBI Taxonomy" id="1234261"/>
    <lineage>
        <taxon>Eukaryota</taxon>
        <taxon>Metazoa</taxon>
        <taxon>Spiralia</taxon>
        <taxon>Gnathifera</taxon>
        <taxon>Rotifera</taxon>
        <taxon>Eurotatoria</taxon>
        <taxon>Bdelloidea</taxon>
        <taxon>Philodinida</taxon>
        <taxon>Philodinidae</taxon>
        <taxon>Didymodactylos</taxon>
    </lineage>
</organism>
<dbReference type="Gene3D" id="3.90.176.10">
    <property type="entry name" value="Toxin ADP-ribosyltransferase, Chain A, domain 1"/>
    <property type="match status" value="1"/>
</dbReference>
<dbReference type="EMBL" id="CAJNOQ010023948">
    <property type="protein sequence ID" value="CAF1521873.1"/>
    <property type="molecule type" value="Genomic_DNA"/>
</dbReference>
<name>A0A815UFB2_9BILA</name>
<dbReference type="InterPro" id="IPR052201">
    <property type="entry name" value="LRR-containing_regulator"/>
</dbReference>
<keyword evidence="10" id="KW-1185">Reference proteome</keyword>
<evidence type="ECO:0000256" key="5">
    <source>
        <dbReference type="ARBA" id="ARBA00022737"/>
    </source>
</evidence>
<gene>
    <name evidence="8" type="ORF">GPM918_LOCUS37584</name>
    <name evidence="9" type="ORF">SRO942_LOCUS38357</name>
</gene>
<evidence type="ECO:0000313" key="10">
    <source>
        <dbReference type="Proteomes" id="UP000663829"/>
    </source>
</evidence>
<evidence type="ECO:0000256" key="3">
    <source>
        <dbReference type="ARBA" id="ARBA00022679"/>
    </source>
</evidence>
<comment type="catalytic activity">
    <reaction evidence="6 7">
        <text>L-arginyl-[protein] + NAD(+) = N(omega)-(ADP-D-ribosyl)-L-arginyl-[protein] + nicotinamide + H(+)</text>
        <dbReference type="Rhea" id="RHEA:19149"/>
        <dbReference type="Rhea" id="RHEA-COMP:10532"/>
        <dbReference type="Rhea" id="RHEA-COMP:15087"/>
        <dbReference type="ChEBI" id="CHEBI:15378"/>
        <dbReference type="ChEBI" id="CHEBI:17154"/>
        <dbReference type="ChEBI" id="CHEBI:29965"/>
        <dbReference type="ChEBI" id="CHEBI:57540"/>
        <dbReference type="ChEBI" id="CHEBI:142554"/>
        <dbReference type="EC" id="2.4.2.31"/>
    </reaction>
</comment>
<dbReference type="SUPFAM" id="SSF56399">
    <property type="entry name" value="ADP-ribosylation"/>
    <property type="match status" value="1"/>
</dbReference>
<dbReference type="PROSITE" id="PS51996">
    <property type="entry name" value="TR_MART"/>
    <property type="match status" value="1"/>
</dbReference>
<keyword evidence="2 7" id="KW-0328">Glycosyltransferase</keyword>
<evidence type="ECO:0000313" key="9">
    <source>
        <dbReference type="EMBL" id="CAF4381068.1"/>
    </source>
</evidence>
<dbReference type="GO" id="GO:0106274">
    <property type="term" value="F:NAD+-protein-arginine ADP-ribosyltransferase activity"/>
    <property type="evidence" value="ECO:0007669"/>
    <property type="project" value="UniProtKB-EC"/>
</dbReference>
<evidence type="ECO:0000256" key="7">
    <source>
        <dbReference type="RuleBase" id="RU361228"/>
    </source>
</evidence>
<protein>
    <recommendedName>
        <fullName evidence="7">NAD(P)(+)--arginine ADP-ribosyltransferase</fullName>
        <ecNumber evidence="7">2.4.2.31</ecNumber>
    </recommendedName>
    <alternativeName>
        <fullName evidence="7">Mono(ADP-ribosyl)transferase</fullName>
    </alternativeName>
</protein>
<dbReference type="Pfam" id="PF01129">
    <property type="entry name" value="ART"/>
    <property type="match status" value="1"/>
</dbReference>
<sequence>MTNESMEQEHLNRLGDVQNEPRRMLQPVDGYEKVPLVSIEQAIAPLVGLVPDIERRAYIAKQRALEPLDGLTVDESAAVCLYTLEWSPDCVYTVLNRTLRTENRRQLISWFSYLKLFLTALWKLPSAGKTIVYRGVKLDLSKDYPEGKTFVWWGFSSTSDSIRVLEAEQFLGKTGTRTLFNIECSNGKFIKNHSYFNYENEVLLMPATEFQVTGRLDSGNGLHIITLKQVESKFPLLEPPCSAADKAQECATNIKELIEIKKRKLSRSWDFRAKELNDEDMAFICGELKSNTNCQSVDLSCNQITDLGTEYLAEMLAVNKTLKRIWFSKNKLTDRSVDLLCNVLKYQNITLKWLAISNHSEITDKSVAIIVDMMKVTTNRYPRGLYCYDNQMSEKGKQKIADVAKKQKIMFFHD</sequence>
<dbReference type="OrthoDB" id="423533at2759"/>
<evidence type="ECO:0000256" key="6">
    <source>
        <dbReference type="ARBA" id="ARBA00047597"/>
    </source>
</evidence>
<keyword evidence="7" id="KW-0520">NAD</keyword>
<comment type="caution">
    <text evidence="8">The sequence shown here is derived from an EMBL/GenBank/DDBJ whole genome shotgun (WGS) entry which is preliminary data.</text>
</comment>
<keyword evidence="7" id="KW-0521">NADP</keyword>
<evidence type="ECO:0000256" key="1">
    <source>
        <dbReference type="ARBA" id="ARBA00009558"/>
    </source>
</evidence>
<keyword evidence="3 7" id="KW-0808">Transferase</keyword>
<evidence type="ECO:0000313" key="8">
    <source>
        <dbReference type="EMBL" id="CAF1521873.1"/>
    </source>
</evidence>
<accession>A0A815UFB2</accession>
<dbReference type="InterPro" id="IPR032675">
    <property type="entry name" value="LRR_dom_sf"/>
</dbReference>
<dbReference type="EC" id="2.4.2.31" evidence="7"/>
<proteinExistence type="inferred from homology"/>
<comment type="similarity">
    <text evidence="1 7">Belongs to the Arg-specific ADP-ribosyltransferase family.</text>
</comment>
<dbReference type="InterPro" id="IPR000768">
    <property type="entry name" value="ART"/>
</dbReference>
<dbReference type="SMART" id="SM00368">
    <property type="entry name" value="LRR_RI"/>
    <property type="match status" value="2"/>
</dbReference>
<dbReference type="SUPFAM" id="SSF52047">
    <property type="entry name" value="RNI-like"/>
    <property type="match status" value="1"/>
</dbReference>
<keyword evidence="5" id="KW-0677">Repeat</keyword>
<dbReference type="Proteomes" id="UP000663829">
    <property type="component" value="Unassembled WGS sequence"/>
</dbReference>
<dbReference type="AlphaFoldDB" id="A0A815UFB2"/>
<reference evidence="8" key="1">
    <citation type="submission" date="2021-02" db="EMBL/GenBank/DDBJ databases">
        <authorList>
            <person name="Nowell W R."/>
        </authorList>
    </citation>
    <scope>NUCLEOTIDE SEQUENCE</scope>
</reference>
<evidence type="ECO:0000256" key="2">
    <source>
        <dbReference type="ARBA" id="ARBA00022676"/>
    </source>
</evidence>
<dbReference type="Gene3D" id="3.80.10.10">
    <property type="entry name" value="Ribonuclease Inhibitor"/>
    <property type="match status" value="1"/>
</dbReference>
<dbReference type="EMBL" id="CAJOBC010089503">
    <property type="protein sequence ID" value="CAF4381068.1"/>
    <property type="molecule type" value="Genomic_DNA"/>
</dbReference>
<dbReference type="GO" id="GO:0016779">
    <property type="term" value="F:nucleotidyltransferase activity"/>
    <property type="evidence" value="ECO:0007669"/>
    <property type="project" value="UniProtKB-KW"/>
</dbReference>
<keyword evidence="4" id="KW-0548">Nucleotidyltransferase</keyword>
<evidence type="ECO:0000256" key="4">
    <source>
        <dbReference type="ARBA" id="ARBA00022695"/>
    </source>
</evidence>
<dbReference type="PANTHER" id="PTHR24111:SF0">
    <property type="entry name" value="LEUCINE-RICH REPEAT-CONTAINING PROTEIN"/>
    <property type="match status" value="1"/>
</dbReference>
<dbReference type="Proteomes" id="UP000681722">
    <property type="component" value="Unassembled WGS sequence"/>
</dbReference>